<dbReference type="InterPro" id="IPR058633">
    <property type="entry name" value="EmrA/FarA_HH"/>
</dbReference>
<evidence type="ECO:0000256" key="3">
    <source>
        <dbReference type="SAM" id="Phobius"/>
    </source>
</evidence>
<dbReference type="OrthoDB" id="9811754at2"/>
<evidence type="ECO:0000259" key="4">
    <source>
        <dbReference type="Pfam" id="PF25885"/>
    </source>
</evidence>
<keyword evidence="3" id="KW-0472">Membrane</keyword>
<reference evidence="5 6" key="1">
    <citation type="submission" date="2018-02" db="EMBL/GenBank/DDBJ databases">
        <title>Insights into the biology of acidophilic members of the Acidiferrobacteraceae family derived from comparative genomic analyses.</title>
        <authorList>
            <person name="Issotta F."/>
            <person name="Thyssen C."/>
            <person name="Mena C."/>
            <person name="Moya A."/>
            <person name="Bellenberg S."/>
            <person name="Sproer C."/>
            <person name="Covarrubias P.C."/>
            <person name="Sand W."/>
            <person name="Quatrini R."/>
            <person name="Vera M."/>
        </authorList>
    </citation>
    <scope>NUCLEOTIDE SEQUENCE [LARGE SCALE GENOMIC DNA]</scope>
    <source>
        <strain evidence="6">m-1</strain>
    </source>
</reference>
<dbReference type="SUPFAM" id="SSF111369">
    <property type="entry name" value="HlyD-like secretion proteins"/>
    <property type="match status" value="1"/>
</dbReference>
<comment type="caution">
    <text evidence="5">The sequence shown here is derived from an EMBL/GenBank/DDBJ whole genome shotgun (WGS) entry which is preliminary data.</text>
</comment>
<dbReference type="Proteomes" id="UP000253250">
    <property type="component" value="Unassembled WGS sequence"/>
</dbReference>
<keyword evidence="3" id="KW-0812">Transmembrane</keyword>
<gene>
    <name evidence="5" type="ORF">C4900_08730</name>
</gene>
<sequence>MGRAIEGKAHALGTRGARVRWAVALIVLVVLGLFLYWVLYARFYAGTDDAYVTGDLVPVDAQVTGTAAEVFVRRTQFVHKGERLALLQADRSHLALRRARAALGSAARHVRALFARARALRWRRQALEWDRARLMHDLARYQRSLSAGAVSAMRVDDTQLRIRALNAEIGETRAQWDGARALVRDTTVANNPLVRVAIARLEVADLAWQRRVIRAPVSGFIGQRTVYPGTEIHAGQRLFTIVPLDDLWVVANIKETHMRDVRPGDRVRLTSAYYGSGVVYRGVVLGLAPGAGSAFSILPPDNATGNYIHIVERVPVRIGLRSSQLAAHPLRPGLSMTVRVRAHQRGRSLLMPLTTRAGSHDQTRIYRQELRRAQALAAHILARSGKHPAGMKAATGDGRASRGQAASAVQAVPARRPRVAPVHGARQIR</sequence>
<dbReference type="GO" id="GO:0030313">
    <property type="term" value="C:cell envelope"/>
    <property type="evidence" value="ECO:0007669"/>
    <property type="project" value="UniProtKB-SubCell"/>
</dbReference>
<dbReference type="GO" id="GO:0055085">
    <property type="term" value="P:transmembrane transport"/>
    <property type="evidence" value="ECO:0007669"/>
    <property type="project" value="InterPro"/>
</dbReference>
<organism evidence="5 6">
    <name type="scientific">Acidiferrobacter thiooxydans</name>
    <dbReference type="NCBI Taxonomy" id="163359"/>
    <lineage>
        <taxon>Bacteria</taxon>
        <taxon>Pseudomonadati</taxon>
        <taxon>Pseudomonadota</taxon>
        <taxon>Gammaproteobacteria</taxon>
        <taxon>Acidiferrobacterales</taxon>
        <taxon>Acidiferrobacteraceae</taxon>
        <taxon>Acidiferrobacter</taxon>
    </lineage>
</organism>
<dbReference type="RefSeq" id="WP_065971546.1">
    <property type="nucleotide sequence ID" value="NZ_CP080624.1"/>
</dbReference>
<dbReference type="InterPro" id="IPR050739">
    <property type="entry name" value="MFP"/>
</dbReference>
<evidence type="ECO:0000256" key="1">
    <source>
        <dbReference type="ARBA" id="ARBA00004196"/>
    </source>
</evidence>
<dbReference type="STRING" id="163359.A9R16_01420"/>
<evidence type="ECO:0000313" key="6">
    <source>
        <dbReference type="Proteomes" id="UP000253250"/>
    </source>
</evidence>
<keyword evidence="3" id="KW-1133">Transmembrane helix</keyword>
<protein>
    <submittedName>
        <fullName evidence="5">HlyD family secretion protein</fullName>
    </submittedName>
</protein>
<dbReference type="EMBL" id="PSYR01000002">
    <property type="protein sequence ID" value="RCN55966.1"/>
    <property type="molecule type" value="Genomic_DNA"/>
</dbReference>
<comment type="subcellular location">
    <subcellularLocation>
        <location evidence="1">Cell envelope</location>
    </subcellularLocation>
</comment>
<evidence type="ECO:0000313" key="5">
    <source>
        <dbReference type="EMBL" id="RCN55966.1"/>
    </source>
</evidence>
<dbReference type="AlphaFoldDB" id="A0A1C2FZJ9"/>
<evidence type="ECO:0000256" key="2">
    <source>
        <dbReference type="SAM" id="MobiDB-lite"/>
    </source>
</evidence>
<feature type="region of interest" description="Disordered" evidence="2">
    <location>
        <begin position="387"/>
        <end position="429"/>
    </location>
</feature>
<name>A0A1C2FZJ9_9GAMM</name>
<accession>A0A1C2FZJ9</accession>
<feature type="domain" description="Multidrug export protein EmrA/FarA alpha-helical hairpin" evidence="4">
    <location>
        <begin position="93"/>
        <end position="210"/>
    </location>
</feature>
<feature type="compositionally biased region" description="Low complexity" evidence="2">
    <location>
        <begin position="405"/>
        <end position="429"/>
    </location>
</feature>
<dbReference type="Gene3D" id="2.40.30.170">
    <property type="match status" value="1"/>
</dbReference>
<dbReference type="PANTHER" id="PTHR30386">
    <property type="entry name" value="MEMBRANE FUSION SUBUNIT OF EMRAB-TOLC MULTIDRUG EFFLUX PUMP"/>
    <property type="match status" value="1"/>
</dbReference>
<dbReference type="PANTHER" id="PTHR30386:SF19">
    <property type="entry name" value="MULTIDRUG EXPORT PROTEIN EMRA-RELATED"/>
    <property type="match status" value="1"/>
</dbReference>
<feature type="transmembrane region" description="Helical" evidence="3">
    <location>
        <begin position="21"/>
        <end position="39"/>
    </location>
</feature>
<proteinExistence type="predicted"/>
<keyword evidence="6" id="KW-1185">Reference proteome</keyword>
<dbReference type="Pfam" id="PF25885">
    <property type="entry name" value="HH_EMRA"/>
    <property type="match status" value="1"/>
</dbReference>